<proteinExistence type="predicted"/>
<reference evidence="1 2" key="1">
    <citation type="journal article" date="2012" name="J. Bacteriol.">
        <title>Complete Genome Sequence of Burkholderia phenoliruptrix BR3459a (CLA1), a Heat-Tolerant, Nitrogen-Fixing Symbiont of Mimosa flocculosa.</title>
        <authorList>
            <person name="de Oliveira Cunha C."/>
            <person name="Goda Zuleta L.F."/>
            <person name="Paula de Almeida L.G."/>
            <person name="Prioli Ciapina L."/>
            <person name="Lustrino Borges W."/>
            <person name="Pitard R.M."/>
            <person name="Baldani J.I."/>
            <person name="Straliotto R."/>
            <person name="de Faria S.M."/>
            <person name="Hungria M."/>
            <person name="Sousa Cavada B."/>
            <person name="Mercante F.M."/>
            <person name="Ribeiro de Vasconcelos A.T."/>
        </authorList>
    </citation>
    <scope>NUCLEOTIDE SEQUENCE [LARGE SCALE GENOMIC DNA]</scope>
    <source>
        <strain evidence="1 2">BR3459a</strain>
        <plasmid evidence="1 2">pSYMBR3459</plasmid>
    </source>
</reference>
<dbReference type="EMBL" id="CP003865">
    <property type="protein sequence ID" value="AFT90337.1"/>
    <property type="molecule type" value="Genomic_DNA"/>
</dbReference>
<dbReference type="PATRIC" id="fig|1229205.11.peg.7076"/>
<dbReference type="HOGENOM" id="CLU_2104416_0_0_4"/>
<evidence type="ECO:0000313" key="2">
    <source>
        <dbReference type="Proteomes" id="UP000010105"/>
    </source>
</evidence>
<name>K0E0P5_9BURK</name>
<dbReference type="AlphaFoldDB" id="K0E0P5"/>
<dbReference type="KEGG" id="bpx:BUPH_08196"/>
<organism evidence="1 2">
    <name type="scientific">Paraburkholderia phenoliruptrix BR3459a</name>
    <dbReference type="NCBI Taxonomy" id="1229205"/>
    <lineage>
        <taxon>Bacteria</taxon>
        <taxon>Pseudomonadati</taxon>
        <taxon>Pseudomonadota</taxon>
        <taxon>Betaproteobacteria</taxon>
        <taxon>Burkholderiales</taxon>
        <taxon>Burkholderiaceae</taxon>
        <taxon>Paraburkholderia</taxon>
    </lineage>
</organism>
<dbReference type="eggNOG" id="ENOG50317GI">
    <property type="taxonomic scope" value="Bacteria"/>
</dbReference>
<gene>
    <name evidence="1" type="ORF">BUPH_08196</name>
</gene>
<accession>K0E0P5</accession>
<dbReference type="Proteomes" id="UP000010105">
    <property type="component" value="Plasmid pSYMBR3459"/>
</dbReference>
<protein>
    <submittedName>
        <fullName evidence="1">Uncharacterized protein</fullName>
    </submittedName>
</protein>
<sequence>MMRLDSCRCRARSCGARRRDFRCSWNEAATNGSACPVMPDIEEERMLRALVFEGLSVARRAPFRACFRRWLVRVAQNGSFGAVSFTVTVEIRCRQRMASCPASRFLLCCQAVLAR</sequence>
<keyword evidence="1" id="KW-0614">Plasmid</keyword>
<evidence type="ECO:0000313" key="1">
    <source>
        <dbReference type="EMBL" id="AFT90337.1"/>
    </source>
</evidence>
<geneLocation type="plasmid" evidence="1 2">
    <name>pSYMBR3459</name>
</geneLocation>